<evidence type="ECO:0000313" key="1">
    <source>
        <dbReference type="EMBL" id="ODM11018.1"/>
    </source>
</evidence>
<proteinExistence type="predicted"/>
<organism evidence="1 2">
    <name type="scientific">Eisenbergiella tayi</name>
    <dbReference type="NCBI Taxonomy" id="1432052"/>
    <lineage>
        <taxon>Bacteria</taxon>
        <taxon>Bacillati</taxon>
        <taxon>Bacillota</taxon>
        <taxon>Clostridia</taxon>
        <taxon>Lachnospirales</taxon>
        <taxon>Lachnospiraceae</taxon>
        <taxon>Eisenbergiella</taxon>
    </lineage>
</organism>
<sequence>MEEFFDEKILEYRRHARNEKYSTLETGMYIKNELVRFERKEMFQGKLGVMLPESFVTLPAKLARIKYSSQQRPQVIRTSRDTTVNFGMSLTDIGIEEEHIKELRDQSQEALKRLNPAFVFYESGVDKRHVPVGWFEFKSYGLDTDVYNLMFVSRIGGKMLHGIFNCDYEDVLEWREAARQMMYSILDLSEEEKQL</sequence>
<reference evidence="1 2" key="1">
    <citation type="submission" date="2016-07" db="EMBL/GenBank/DDBJ databases">
        <title>Characterization of isolates of Eisenbergiella tayi derived from blood cultures, using whole genome sequencing.</title>
        <authorList>
            <person name="Burdz T."/>
            <person name="Wiebe D."/>
            <person name="Huynh C."/>
            <person name="Bernard K."/>
        </authorList>
    </citation>
    <scope>NUCLEOTIDE SEQUENCE [LARGE SCALE GENOMIC DNA]</scope>
    <source>
        <strain evidence="1 2">NML 120489</strain>
    </source>
</reference>
<gene>
    <name evidence="1" type="ORF">BEH84_03447</name>
</gene>
<dbReference type="RefSeq" id="WP_069157714.1">
    <property type="nucleotide sequence ID" value="NZ_JAYAZY010000013.1"/>
</dbReference>
<name>A0A1E3AQN7_9FIRM</name>
<comment type="caution">
    <text evidence="1">The sequence shown here is derived from an EMBL/GenBank/DDBJ whole genome shotgun (WGS) entry which is preliminary data.</text>
</comment>
<accession>A0A1E3AQN7</accession>
<evidence type="ECO:0000313" key="2">
    <source>
        <dbReference type="Proteomes" id="UP000095003"/>
    </source>
</evidence>
<protein>
    <submittedName>
        <fullName evidence="1">Uncharacterized protein</fullName>
    </submittedName>
</protein>
<dbReference type="EMBL" id="MCGI01000003">
    <property type="protein sequence ID" value="ODM11018.1"/>
    <property type="molecule type" value="Genomic_DNA"/>
</dbReference>
<dbReference type="AlphaFoldDB" id="A0A1E3AQN7"/>
<dbReference type="Proteomes" id="UP000095003">
    <property type="component" value="Unassembled WGS sequence"/>
</dbReference>